<organism evidence="1">
    <name type="scientific">Klebsiella quasipneumoniae</name>
    <dbReference type="NCBI Taxonomy" id="1463165"/>
    <lineage>
        <taxon>Bacteria</taxon>
        <taxon>Pseudomonadati</taxon>
        <taxon>Pseudomonadota</taxon>
        <taxon>Gammaproteobacteria</taxon>
        <taxon>Enterobacterales</taxon>
        <taxon>Enterobacteriaceae</taxon>
        <taxon>Klebsiella/Raoultella group</taxon>
        <taxon>Klebsiella</taxon>
        <taxon>Klebsiella pneumoniae complex</taxon>
    </lineage>
</organism>
<name>A0A6M4NR32_9ENTR</name>
<geneLocation type="plasmid" evidence="1">
    <name>pKP18-31-IMP</name>
</geneLocation>
<proteinExistence type="predicted"/>
<sequence>MINFQHRHLFNFASKITFSVLCFKRHFLKWKNAFFAFKKVTFVLLQPNRIEKSHF</sequence>
<keyword evidence="1" id="KW-0614">Plasmid</keyword>
<accession>A0A6M4NR32</accession>
<reference evidence="1" key="1">
    <citation type="submission" date="2019-11" db="EMBL/GenBank/DDBJ databases">
        <authorList>
            <person name="Qin S."/>
            <person name="Dong H."/>
        </authorList>
    </citation>
    <scope>NUCLEOTIDE SEQUENCE</scope>
    <source>
        <strain evidence="1">KP18-31</strain>
        <plasmid evidence="1">pKP18-31-IMP,KPC</plasmid>
    </source>
</reference>
<dbReference type="AlphaFoldDB" id="A0A6M4NR32"/>
<protein>
    <submittedName>
        <fullName evidence="1">Uncharacterized protein</fullName>
    </submittedName>
</protein>
<evidence type="ECO:0000313" key="1">
    <source>
        <dbReference type="EMBL" id="QJS00357.1"/>
    </source>
</evidence>
<dbReference type="EMBL" id="MN661402">
    <property type="protein sequence ID" value="QJS00357.1"/>
    <property type="molecule type" value="Genomic_DNA"/>
</dbReference>